<dbReference type="Pfam" id="PF13531">
    <property type="entry name" value="SBP_bac_11"/>
    <property type="match status" value="1"/>
</dbReference>
<dbReference type="InterPro" id="IPR050682">
    <property type="entry name" value="ModA/WtpA"/>
</dbReference>
<dbReference type="PIRSF" id="PIRSF004846">
    <property type="entry name" value="ModA"/>
    <property type="match status" value="1"/>
</dbReference>
<evidence type="ECO:0000256" key="1">
    <source>
        <dbReference type="ARBA" id="ARBA00009175"/>
    </source>
</evidence>
<name>A0A830ZRQ8_ERWAM</name>
<organism evidence="7 8">
    <name type="scientific">Erwinia amylovora NBRC 12687 = CFBP 1232</name>
    <dbReference type="NCBI Taxonomy" id="1219359"/>
    <lineage>
        <taxon>Bacteria</taxon>
        <taxon>Pseudomonadati</taxon>
        <taxon>Pseudomonadota</taxon>
        <taxon>Gammaproteobacteria</taxon>
        <taxon>Enterobacterales</taxon>
        <taxon>Erwiniaceae</taxon>
        <taxon>Erwinia</taxon>
    </lineage>
</organism>
<keyword evidence="3 6" id="KW-0479">Metal-binding</keyword>
<evidence type="ECO:0000256" key="3">
    <source>
        <dbReference type="ARBA" id="ARBA00022723"/>
    </source>
</evidence>
<dbReference type="GO" id="GO:1901359">
    <property type="term" value="F:tungstate binding"/>
    <property type="evidence" value="ECO:0007669"/>
    <property type="project" value="UniProtKB-ARBA"/>
</dbReference>
<dbReference type="FunFam" id="3.40.190.10:FF:000035">
    <property type="entry name" value="Molybdate ABC transporter substrate-binding protein"/>
    <property type="match status" value="1"/>
</dbReference>
<evidence type="ECO:0000313" key="8">
    <source>
        <dbReference type="Proteomes" id="UP000013111"/>
    </source>
</evidence>
<dbReference type="NCBIfam" id="NF007958">
    <property type="entry name" value="PRK10677.1"/>
    <property type="match status" value="1"/>
</dbReference>
<protein>
    <submittedName>
        <fullName evidence="7">Molybdate ABC transport system, periplasmic protein</fullName>
    </submittedName>
</protein>
<dbReference type="EMBL" id="CAPB01000009">
    <property type="protein sequence ID" value="CCO93177.1"/>
    <property type="molecule type" value="Genomic_DNA"/>
</dbReference>
<dbReference type="SUPFAM" id="SSF53850">
    <property type="entry name" value="Periplasmic binding protein-like II"/>
    <property type="match status" value="1"/>
</dbReference>
<evidence type="ECO:0000256" key="5">
    <source>
        <dbReference type="ARBA" id="ARBA00062515"/>
    </source>
</evidence>
<comment type="similarity">
    <text evidence="1">Belongs to the bacterial solute-binding protein ModA family.</text>
</comment>
<gene>
    <name evidence="7" type="primary">modA</name>
    <name evidence="7" type="ORF">BN437_1235</name>
</gene>
<comment type="caution">
    <text evidence="7">The sequence shown here is derived from an EMBL/GenBank/DDBJ whole genome shotgun (WGS) entry which is preliminary data.</text>
</comment>
<evidence type="ECO:0000313" key="7">
    <source>
        <dbReference type="EMBL" id="CCO93177.1"/>
    </source>
</evidence>
<dbReference type="GO" id="GO:0015689">
    <property type="term" value="P:molybdate ion transport"/>
    <property type="evidence" value="ECO:0007669"/>
    <property type="project" value="InterPro"/>
</dbReference>
<dbReference type="RefSeq" id="WP_004156709.1">
    <property type="nucleotide sequence ID" value="NZ_BAYW01000016.1"/>
</dbReference>
<accession>A0A830ZRQ8</accession>
<evidence type="ECO:0000256" key="6">
    <source>
        <dbReference type="PIRSR" id="PIRSR004846-1"/>
    </source>
</evidence>
<keyword evidence="4" id="KW-0732">Signal</keyword>
<keyword evidence="2 6" id="KW-0500">Molybdenum</keyword>
<comment type="subunit">
    <text evidence="5">The complex is composed of two ATP-binding proteins (ModC), two transmembrane proteins (ModB) and a solute-binding protein (ModA).</text>
</comment>
<feature type="binding site" evidence="6">
    <location>
        <position position="148"/>
    </location>
    <ligand>
        <name>molybdate</name>
        <dbReference type="ChEBI" id="CHEBI:36264"/>
    </ligand>
</feature>
<sequence>MSVKWHHWLVAGCINLSIGGHALASGQVTVFAAASLTNALQDIASQYEKGRAVKIVSSFASSSTLARQLEQGAPADMFISADQQWMDYVAGKHAIDNASRVNLLGNDLVLIAPTEANPQPVSISKSTDWKSLLKDQRLAVGDPDHVPAGMYAKEALENLGAWRQLSPLMARGNSVRAALALVERDETPYGIVYGSDAVASKKVKVVGIFPQDSHRPVEYPLALVKGRNNASAGAFYHYLQGPQAAVIFRQYGFTTLK</sequence>
<dbReference type="NCBIfam" id="TIGR01256">
    <property type="entry name" value="modA"/>
    <property type="match status" value="1"/>
</dbReference>
<dbReference type="CDD" id="cd13536">
    <property type="entry name" value="PBP2_EcModA"/>
    <property type="match status" value="1"/>
</dbReference>
<feature type="binding site" evidence="6">
    <location>
        <position position="175"/>
    </location>
    <ligand>
        <name>molybdate</name>
        <dbReference type="ChEBI" id="CHEBI:36264"/>
    </ligand>
</feature>
<proteinExistence type="inferred from homology"/>
<feature type="binding site" evidence="6">
    <location>
        <position position="35"/>
    </location>
    <ligand>
        <name>molybdate</name>
        <dbReference type="ChEBI" id="CHEBI:36264"/>
    </ligand>
</feature>
<dbReference type="GeneID" id="97605511"/>
<dbReference type="Gene3D" id="3.40.190.10">
    <property type="entry name" value="Periplasmic binding protein-like II"/>
    <property type="match status" value="2"/>
</dbReference>
<dbReference type="GO" id="GO:0046872">
    <property type="term" value="F:metal ion binding"/>
    <property type="evidence" value="ECO:0007669"/>
    <property type="project" value="UniProtKB-KW"/>
</dbReference>
<evidence type="ECO:0000256" key="2">
    <source>
        <dbReference type="ARBA" id="ARBA00022505"/>
    </source>
</evidence>
<dbReference type="InterPro" id="IPR005950">
    <property type="entry name" value="ModA"/>
</dbReference>
<dbReference type="GO" id="GO:0030288">
    <property type="term" value="C:outer membrane-bounded periplasmic space"/>
    <property type="evidence" value="ECO:0007669"/>
    <property type="project" value="TreeGrafter"/>
</dbReference>
<dbReference type="PANTHER" id="PTHR30632:SF17">
    <property type="entry name" value="MOLYBDATE-BINDING PROTEIN MODA"/>
    <property type="match status" value="1"/>
</dbReference>
<evidence type="ECO:0000256" key="4">
    <source>
        <dbReference type="ARBA" id="ARBA00022729"/>
    </source>
</evidence>
<reference evidence="7 8" key="1">
    <citation type="submission" date="2012-11" db="EMBL/GenBank/DDBJ databases">
        <authorList>
            <person name="Linke B."/>
        </authorList>
    </citation>
    <scope>NUCLEOTIDE SEQUENCE [LARGE SCALE GENOMIC DNA]</scope>
    <source>
        <strain evidence="8">CFBP 1232</strain>
    </source>
</reference>
<feature type="binding site" evidence="6">
    <location>
        <position position="62"/>
    </location>
    <ligand>
        <name>molybdate</name>
        <dbReference type="ChEBI" id="CHEBI:36264"/>
    </ligand>
</feature>
<dbReference type="PANTHER" id="PTHR30632">
    <property type="entry name" value="MOLYBDATE-BINDING PERIPLASMIC PROTEIN"/>
    <property type="match status" value="1"/>
</dbReference>
<feature type="binding site" evidence="6">
    <location>
        <position position="193"/>
    </location>
    <ligand>
        <name>molybdate</name>
        <dbReference type="ChEBI" id="CHEBI:36264"/>
    </ligand>
</feature>
<dbReference type="Proteomes" id="UP000013111">
    <property type="component" value="Unassembled WGS sequence"/>
</dbReference>
<dbReference type="GO" id="GO:0030973">
    <property type="term" value="F:molybdate ion binding"/>
    <property type="evidence" value="ECO:0007669"/>
    <property type="project" value="TreeGrafter"/>
</dbReference>
<dbReference type="AlphaFoldDB" id="A0A830ZRQ8"/>
<reference evidence="7 8" key="2">
    <citation type="submission" date="2013-04" db="EMBL/GenBank/DDBJ databases">
        <title>Comparative genomics of 12 strains of Erwinia amylovora identifies a pan-genome with a large conserved core and provides insights into host specificity.</title>
        <authorList>
            <person name="Mann R.A."/>
            <person name="Smits T.H.M."/>
            <person name="Buehlmann A."/>
            <person name="Blom J."/>
            <person name="Goesmann A."/>
            <person name="Frey J.E."/>
            <person name="Plummer K.M."/>
            <person name="Beer S.V."/>
            <person name="Luck J."/>
            <person name="Duffy B."/>
            <person name="Rodoni B."/>
        </authorList>
    </citation>
    <scope>NUCLEOTIDE SEQUENCE [LARGE SCALE GENOMIC DNA]</scope>
    <source>
        <strain evidence="8">CFBP 1232</strain>
    </source>
</reference>